<dbReference type="InterPro" id="IPR036291">
    <property type="entry name" value="NAD(P)-bd_dom_sf"/>
</dbReference>
<comment type="similarity">
    <text evidence="1">Belongs to the HIBADH-related family. NP60 subfamily.</text>
</comment>
<evidence type="ECO:0000259" key="5">
    <source>
        <dbReference type="Pfam" id="PF03446"/>
    </source>
</evidence>
<evidence type="ECO:0000256" key="3">
    <source>
        <dbReference type="ARBA" id="ARBA00023027"/>
    </source>
</evidence>
<accession>A0A0A1T215</accession>
<feature type="active site" evidence="4">
    <location>
        <position position="180"/>
    </location>
</feature>
<dbReference type="Pfam" id="PF03446">
    <property type="entry name" value="NAD_binding_2"/>
    <property type="match status" value="1"/>
</dbReference>
<sequence>MATPTLLWIGLGNMGRGMCKNIVEKGNLTSPLLIYNRSSQRAIDLSAALPAGKTEVVQSLPDAIAKADVIFTCIANDEAVNEVIVTALQGDIKGKLFVECSTIHPDTTEAIAAKVTAQGAEFAAVPVFGAPAAADTGHLIAVMAGPKASVDRARPWFKGVTSRAEIDLSDKPYGKATTLKVIGNTFVFNMVEQLAEAHVLAEKAGLGTQPIHQLVESLFPGPYTAYSTRMITGDYHKRSEPLFAVDLARKDIRHAKALAEASGAQMTTLDAPDANLAALKEHSGPTGDIAGIYGAARLKAGLKFEVAA</sequence>
<name>A0A0A1T215_9HYPO</name>
<feature type="domain" description="3-hydroxyisobutyrate dehydrogenase-like NAD-binding" evidence="6">
    <location>
        <begin position="174"/>
        <end position="293"/>
    </location>
</feature>
<dbReference type="STRING" id="1531966.A0A0A1T215"/>
<proteinExistence type="inferred from homology"/>
<dbReference type="InterPro" id="IPR051265">
    <property type="entry name" value="HIBADH-related_NP60_sf"/>
</dbReference>
<dbReference type="GO" id="GO:0016491">
    <property type="term" value="F:oxidoreductase activity"/>
    <property type="evidence" value="ECO:0007669"/>
    <property type="project" value="UniProtKB-KW"/>
</dbReference>
<evidence type="ECO:0000313" key="7">
    <source>
        <dbReference type="EMBL" id="CEJ80287.1"/>
    </source>
</evidence>
<dbReference type="AlphaFoldDB" id="A0A0A1T215"/>
<dbReference type="InterPro" id="IPR015815">
    <property type="entry name" value="HIBADH-related"/>
</dbReference>
<evidence type="ECO:0000256" key="4">
    <source>
        <dbReference type="PIRSR" id="PIRSR000103-1"/>
    </source>
</evidence>
<keyword evidence="3" id="KW-0520">NAD</keyword>
<dbReference type="InterPro" id="IPR006115">
    <property type="entry name" value="6PGDH_NADP-bd"/>
</dbReference>
<organism evidence="7 8">
    <name type="scientific">[Torrubiella] hemipterigena</name>
    <dbReference type="NCBI Taxonomy" id="1531966"/>
    <lineage>
        <taxon>Eukaryota</taxon>
        <taxon>Fungi</taxon>
        <taxon>Dikarya</taxon>
        <taxon>Ascomycota</taxon>
        <taxon>Pezizomycotina</taxon>
        <taxon>Sordariomycetes</taxon>
        <taxon>Hypocreomycetidae</taxon>
        <taxon>Hypocreales</taxon>
        <taxon>Clavicipitaceae</taxon>
        <taxon>Clavicipitaceae incertae sedis</taxon>
        <taxon>'Torrubiella' clade</taxon>
    </lineage>
</organism>
<evidence type="ECO:0000256" key="1">
    <source>
        <dbReference type="ARBA" id="ARBA00007598"/>
    </source>
</evidence>
<dbReference type="OrthoDB" id="435038at2759"/>
<dbReference type="SUPFAM" id="SSF48179">
    <property type="entry name" value="6-phosphogluconate dehydrogenase C-terminal domain-like"/>
    <property type="match status" value="1"/>
</dbReference>
<evidence type="ECO:0000256" key="2">
    <source>
        <dbReference type="ARBA" id="ARBA00023002"/>
    </source>
</evidence>
<dbReference type="Proteomes" id="UP000039046">
    <property type="component" value="Unassembled WGS sequence"/>
</dbReference>
<protein>
    <submittedName>
        <fullName evidence="7">Putative 6-phosphogluconate dehydrogenase NAD-binding protein</fullName>
    </submittedName>
</protein>
<dbReference type="Pfam" id="PF14833">
    <property type="entry name" value="NAD_binding_11"/>
    <property type="match status" value="1"/>
</dbReference>
<keyword evidence="8" id="KW-1185">Reference proteome</keyword>
<dbReference type="GO" id="GO:0050661">
    <property type="term" value="F:NADP binding"/>
    <property type="evidence" value="ECO:0007669"/>
    <property type="project" value="InterPro"/>
</dbReference>
<dbReference type="InterPro" id="IPR013328">
    <property type="entry name" value="6PGD_dom2"/>
</dbReference>
<gene>
    <name evidence="7" type="ORF">VHEMI00481</name>
</gene>
<dbReference type="InterPro" id="IPR008927">
    <property type="entry name" value="6-PGluconate_DH-like_C_sf"/>
</dbReference>
<keyword evidence="2" id="KW-0560">Oxidoreductase</keyword>
<dbReference type="Gene3D" id="1.10.1040.10">
    <property type="entry name" value="N-(1-d-carboxylethyl)-l-norvaline Dehydrogenase, domain 2"/>
    <property type="match status" value="1"/>
</dbReference>
<dbReference type="EMBL" id="CDHN01000001">
    <property type="protein sequence ID" value="CEJ80287.1"/>
    <property type="molecule type" value="Genomic_DNA"/>
</dbReference>
<evidence type="ECO:0000259" key="6">
    <source>
        <dbReference type="Pfam" id="PF14833"/>
    </source>
</evidence>
<reference evidence="7 8" key="1">
    <citation type="journal article" date="2015" name="Genome Announc.">
        <title>Draft Genome Sequence and Gene Annotation of the Entomopathogenic Fungus Verticillium hemipterigenum.</title>
        <authorList>
            <person name="Horn F."/>
            <person name="Habel A."/>
            <person name="Scharf D.H."/>
            <person name="Dworschak J."/>
            <person name="Brakhage A.A."/>
            <person name="Guthke R."/>
            <person name="Hertweck C."/>
            <person name="Linde J."/>
        </authorList>
    </citation>
    <scope>NUCLEOTIDE SEQUENCE [LARGE SCALE GENOMIC DNA]</scope>
</reference>
<feature type="domain" description="6-phosphogluconate dehydrogenase NADP-binding" evidence="5">
    <location>
        <begin position="8"/>
        <end position="162"/>
    </location>
</feature>
<dbReference type="PANTHER" id="PTHR43580:SF3">
    <property type="entry name" value="6-PHOSPHOGLUCONATE DEHYDROGENASE FAMILY PROTEIN (AFU_ORTHOLOGUE AFUA_2G11600)"/>
    <property type="match status" value="1"/>
</dbReference>
<dbReference type="HOGENOM" id="CLU_035117_5_1_1"/>
<dbReference type="Gene3D" id="3.40.50.720">
    <property type="entry name" value="NAD(P)-binding Rossmann-like Domain"/>
    <property type="match status" value="1"/>
</dbReference>
<evidence type="ECO:0000313" key="8">
    <source>
        <dbReference type="Proteomes" id="UP000039046"/>
    </source>
</evidence>
<dbReference type="PIRSF" id="PIRSF000103">
    <property type="entry name" value="HIBADH"/>
    <property type="match status" value="1"/>
</dbReference>
<dbReference type="SUPFAM" id="SSF51735">
    <property type="entry name" value="NAD(P)-binding Rossmann-fold domains"/>
    <property type="match status" value="1"/>
</dbReference>
<dbReference type="PANTHER" id="PTHR43580">
    <property type="entry name" value="OXIDOREDUCTASE GLYR1-RELATED"/>
    <property type="match status" value="1"/>
</dbReference>
<dbReference type="GO" id="GO:0051287">
    <property type="term" value="F:NAD binding"/>
    <property type="evidence" value="ECO:0007669"/>
    <property type="project" value="InterPro"/>
</dbReference>
<dbReference type="InterPro" id="IPR029154">
    <property type="entry name" value="HIBADH-like_NADP-bd"/>
</dbReference>